<dbReference type="EMBL" id="LR589281">
    <property type="protein sequence ID" value="VTO99577.1"/>
    <property type="molecule type" value="Genomic_DNA"/>
</dbReference>
<dbReference type="RefSeq" id="WP_023372506.1">
    <property type="nucleotide sequence ID" value="NZ_BLYZ01000001.1"/>
</dbReference>
<dbReference type="Gene3D" id="3.90.220.20">
    <property type="entry name" value="DNA methylase specificity domains"/>
    <property type="match status" value="1"/>
</dbReference>
<gene>
    <name evidence="5" type="ORF">BIN_B_02044</name>
</gene>
<comment type="similarity">
    <text evidence="1">Belongs to the type-I restriction system S methylase family.</text>
</comment>
<protein>
    <submittedName>
        <fullName evidence="5">Type I restriction modification DNA specificity domain protein</fullName>
    </submittedName>
</protein>
<keyword evidence="2" id="KW-0680">Restriction system</keyword>
<reference evidence="5" key="1">
    <citation type="submission" date="2019-05" db="EMBL/GenBank/DDBJ databases">
        <authorList>
            <person name="Naeem R."/>
            <person name="Antony C."/>
            <person name="Guan Q."/>
        </authorList>
    </citation>
    <scope>NUCLEOTIDE SEQUENCE</scope>
    <source>
        <strain evidence="5">3</strain>
    </source>
</reference>
<dbReference type="SUPFAM" id="SSF116734">
    <property type="entry name" value="DNA methylase specificity domain"/>
    <property type="match status" value="1"/>
</dbReference>
<organism evidence="5">
    <name type="scientific">Mycobacterium kansasii</name>
    <dbReference type="NCBI Taxonomy" id="1768"/>
    <lineage>
        <taxon>Bacteria</taxon>
        <taxon>Bacillati</taxon>
        <taxon>Actinomycetota</taxon>
        <taxon>Actinomycetes</taxon>
        <taxon>Mycobacteriales</taxon>
        <taxon>Mycobacteriaceae</taxon>
        <taxon>Mycobacterium</taxon>
    </lineage>
</organism>
<keyword evidence="3" id="KW-0238">DNA-binding</keyword>
<dbReference type="GO" id="GO:0003677">
    <property type="term" value="F:DNA binding"/>
    <property type="evidence" value="ECO:0007669"/>
    <property type="project" value="UniProtKB-KW"/>
</dbReference>
<dbReference type="Pfam" id="PF01420">
    <property type="entry name" value="Methylase_S"/>
    <property type="match status" value="1"/>
</dbReference>
<dbReference type="InterPro" id="IPR044946">
    <property type="entry name" value="Restrct_endonuc_typeI_TRD_sf"/>
</dbReference>
<evidence type="ECO:0000256" key="2">
    <source>
        <dbReference type="ARBA" id="ARBA00022747"/>
    </source>
</evidence>
<dbReference type="GeneID" id="29699493"/>
<evidence type="ECO:0000313" key="5">
    <source>
        <dbReference type="EMBL" id="VTO99577.1"/>
    </source>
</evidence>
<dbReference type="InterPro" id="IPR000055">
    <property type="entry name" value="Restrct_endonuc_typeI_TRD"/>
</dbReference>
<feature type="domain" description="Type I restriction modification DNA specificity" evidence="4">
    <location>
        <begin position="4"/>
        <end position="154"/>
    </location>
</feature>
<evidence type="ECO:0000256" key="1">
    <source>
        <dbReference type="ARBA" id="ARBA00010923"/>
    </source>
</evidence>
<sequence length="366" mass="39783">MSAEHVKLGDHLDFAHGRALPTRLSDGGFPVCGANGIIGYADQPNARGPLIVIGRVGSYCGSVHYHDGDVWVTDNALACRAKRPEETRYWYYALRGCGLNRYRAGSGQPLLSQTILRDVSTRAAAAPDRSRIGEVLGALDDKIAANKRVIEAAEALMLAIVHNISDRVPLSTLARKSTASRNPQEFDGSVAYYSFPAFDDGAQPTVVNSRTIKSVKFVLTRPCVLFSKLNPRIPRIWNVISLPVEMALTSTEFVVLHPVGVDTSALWSALRQSDVGARLRRRVAGVTGSRQRIQPAELLHEQVRDVRRLTAAQATAISGLGALCHVRRVESAQLAAGRDALLPLLVCGDVNVTDAARMPHPPELRY</sequence>
<dbReference type="AlphaFoldDB" id="A0A653EQD2"/>
<proteinExistence type="inferred from homology"/>
<evidence type="ECO:0000256" key="3">
    <source>
        <dbReference type="ARBA" id="ARBA00023125"/>
    </source>
</evidence>
<evidence type="ECO:0000259" key="4">
    <source>
        <dbReference type="Pfam" id="PF01420"/>
    </source>
</evidence>
<dbReference type="GO" id="GO:0009307">
    <property type="term" value="P:DNA restriction-modification system"/>
    <property type="evidence" value="ECO:0007669"/>
    <property type="project" value="UniProtKB-KW"/>
</dbReference>
<name>A0A653EQD2_MYCKA</name>
<dbReference type="CDD" id="cd17266">
    <property type="entry name" value="RMtype1_S_Sau1132ORF3780P-TRD2-CR2_like"/>
    <property type="match status" value="1"/>
</dbReference>
<accession>A0A653EQD2</accession>